<evidence type="ECO:0000313" key="2">
    <source>
        <dbReference type="Proteomes" id="UP000029981"/>
    </source>
</evidence>
<sequence>MKKDLSKIAGWVGPSKKGMGEIKMHAKFLFSPQYNIRSFGVNALNGESIIRYPLPYERTAEWKKTHSLRSDLPVTRSMKNLSKICSLRSDSPATRSRDPTAEWVSNLATRLIGTPSFFANSLRLNIRAIFFVPFAPSSSFLRKFFAPQYSSNILCASRSFFFFMGVRRAATWAINLCLFDAIFFVNIPSNKGLGFGVPKKGPGDLSVGPSIWKEVGLSIWKSYLPLLPPKSKKRPPFNLILDVLNESETLHRTYQQDYPRLVKEAEASPISHENPRLIWIGLRARLEPKTDMRCNKDRKPFIEIVSEAPNSRSGGVHRLGFLESRLETIRKPISENSPKTPLIELRRTSGGPIGEYFLEERCKVYCVAVARIKEDFENVLRFEGERRFPEGTKSEEQRSMAHVAGYCKNIVGLPHRGGVRNCIFANEERLKARKRCHS</sequence>
<proteinExistence type="predicted"/>
<reference evidence="1 2" key="2">
    <citation type="journal article" date="2009" name="PLoS ONE">
        <title>An integrated genetic and cytogenetic map of the cucumber genome.</title>
        <authorList>
            <person name="Ren Y."/>
            <person name="Zhang Z."/>
            <person name="Liu J."/>
            <person name="Staub J.E."/>
            <person name="Han Y."/>
            <person name="Cheng Z."/>
            <person name="Li X."/>
            <person name="Lu J."/>
            <person name="Miao H."/>
            <person name="Kang H."/>
            <person name="Xie B."/>
            <person name="Gu X."/>
            <person name="Wang X."/>
            <person name="Du Y."/>
            <person name="Jin W."/>
            <person name="Huang S."/>
        </authorList>
    </citation>
    <scope>NUCLEOTIDE SEQUENCE [LARGE SCALE GENOMIC DNA]</scope>
    <source>
        <strain evidence="2">cv. 9930</strain>
    </source>
</reference>
<accession>A0A0A0KPV6</accession>
<evidence type="ECO:0000313" key="1">
    <source>
        <dbReference type="EMBL" id="KGN50909.1"/>
    </source>
</evidence>
<reference evidence="1 2" key="3">
    <citation type="journal article" date="2010" name="BMC Genomics">
        <title>Transcriptome sequencing and comparative analysis of cucumber flowers with different sex types.</title>
        <authorList>
            <person name="Guo S."/>
            <person name="Zheng Y."/>
            <person name="Joung J.G."/>
            <person name="Liu S."/>
            <person name="Zhang Z."/>
            <person name="Crasta O.R."/>
            <person name="Sobral B.W."/>
            <person name="Xu Y."/>
            <person name="Huang S."/>
            <person name="Fei Z."/>
        </authorList>
    </citation>
    <scope>NUCLEOTIDE SEQUENCE [LARGE SCALE GENOMIC DNA]</scope>
    <source>
        <strain evidence="2">cv. 9930</strain>
    </source>
</reference>
<dbReference type="Gramene" id="KGN50909">
    <property type="protein sequence ID" value="KGN50909"/>
    <property type="gene ID" value="Csa_5G321470"/>
</dbReference>
<dbReference type="Proteomes" id="UP000029981">
    <property type="component" value="Chromosome 5"/>
</dbReference>
<reference evidence="1 2" key="1">
    <citation type="journal article" date="2009" name="Nat. Genet.">
        <title>The genome of the cucumber, Cucumis sativus L.</title>
        <authorList>
            <person name="Huang S."/>
            <person name="Li R."/>
            <person name="Zhang Z."/>
            <person name="Li L."/>
            <person name="Gu X."/>
            <person name="Fan W."/>
            <person name="Lucas W.J."/>
            <person name="Wang X."/>
            <person name="Xie B."/>
            <person name="Ni P."/>
            <person name="Ren Y."/>
            <person name="Zhu H."/>
            <person name="Li J."/>
            <person name="Lin K."/>
            <person name="Jin W."/>
            <person name="Fei Z."/>
            <person name="Li G."/>
            <person name="Staub J."/>
            <person name="Kilian A."/>
            <person name="van der Vossen E.A."/>
            <person name="Wu Y."/>
            <person name="Guo J."/>
            <person name="He J."/>
            <person name="Jia Z."/>
            <person name="Ren Y."/>
            <person name="Tian G."/>
            <person name="Lu Y."/>
            <person name="Ruan J."/>
            <person name="Qian W."/>
            <person name="Wang M."/>
            <person name="Huang Q."/>
            <person name="Li B."/>
            <person name="Xuan Z."/>
            <person name="Cao J."/>
            <person name="Asan"/>
            <person name="Wu Z."/>
            <person name="Zhang J."/>
            <person name="Cai Q."/>
            <person name="Bai Y."/>
            <person name="Zhao B."/>
            <person name="Han Y."/>
            <person name="Li Y."/>
            <person name="Li X."/>
            <person name="Wang S."/>
            <person name="Shi Q."/>
            <person name="Liu S."/>
            <person name="Cho W.K."/>
            <person name="Kim J.Y."/>
            <person name="Xu Y."/>
            <person name="Heller-Uszynska K."/>
            <person name="Miao H."/>
            <person name="Cheng Z."/>
            <person name="Zhang S."/>
            <person name="Wu J."/>
            <person name="Yang Y."/>
            <person name="Kang H."/>
            <person name="Li M."/>
            <person name="Liang H."/>
            <person name="Ren X."/>
            <person name="Shi Z."/>
            <person name="Wen M."/>
            <person name="Jian M."/>
            <person name="Yang H."/>
            <person name="Zhang G."/>
            <person name="Yang Z."/>
            <person name="Chen R."/>
            <person name="Liu S."/>
            <person name="Li J."/>
            <person name="Ma L."/>
            <person name="Liu H."/>
            <person name="Zhou Y."/>
            <person name="Zhao J."/>
            <person name="Fang X."/>
            <person name="Li G."/>
            <person name="Fang L."/>
            <person name="Li Y."/>
            <person name="Liu D."/>
            <person name="Zheng H."/>
            <person name="Zhang Y."/>
            <person name="Qin N."/>
            <person name="Li Z."/>
            <person name="Yang G."/>
            <person name="Yang S."/>
            <person name="Bolund L."/>
            <person name="Kristiansen K."/>
            <person name="Zheng H."/>
            <person name="Li S."/>
            <person name="Zhang X."/>
            <person name="Yang H."/>
            <person name="Wang J."/>
            <person name="Sun R."/>
            <person name="Zhang B."/>
            <person name="Jiang S."/>
            <person name="Wang J."/>
            <person name="Du Y."/>
            <person name="Li S."/>
        </authorList>
    </citation>
    <scope>NUCLEOTIDE SEQUENCE [LARGE SCALE GENOMIC DNA]</scope>
    <source>
        <strain evidence="2">cv. 9930</strain>
    </source>
</reference>
<protein>
    <submittedName>
        <fullName evidence="1">Uncharacterized protein</fullName>
    </submittedName>
</protein>
<reference evidence="1 2" key="4">
    <citation type="journal article" date="2011" name="BMC Genomics">
        <title>RNA-Seq improves annotation of protein-coding genes in the cucumber genome.</title>
        <authorList>
            <person name="Li Z."/>
            <person name="Zhang Z."/>
            <person name="Yan P."/>
            <person name="Huang S."/>
            <person name="Fei Z."/>
            <person name="Lin K."/>
        </authorList>
    </citation>
    <scope>NUCLEOTIDE SEQUENCE [LARGE SCALE GENOMIC DNA]</scope>
    <source>
        <strain evidence="2">cv. 9930</strain>
    </source>
</reference>
<keyword evidence="2" id="KW-1185">Reference proteome</keyword>
<gene>
    <name evidence="1" type="ORF">Csa_5G321470</name>
</gene>
<name>A0A0A0KPV6_CUCSA</name>
<organism evidence="1 2">
    <name type="scientific">Cucumis sativus</name>
    <name type="common">Cucumber</name>
    <dbReference type="NCBI Taxonomy" id="3659"/>
    <lineage>
        <taxon>Eukaryota</taxon>
        <taxon>Viridiplantae</taxon>
        <taxon>Streptophyta</taxon>
        <taxon>Embryophyta</taxon>
        <taxon>Tracheophyta</taxon>
        <taxon>Spermatophyta</taxon>
        <taxon>Magnoliopsida</taxon>
        <taxon>eudicotyledons</taxon>
        <taxon>Gunneridae</taxon>
        <taxon>Pentapetalae</taxon>
        <taxon>rosids</taxon>
        <taxon>fabids</taxon>
        <taxon>Cucurbitales</taxon>
        <taxon>Cucurbitaceae</taxon>
        <taxon>Benincaseae</taxon>
        <taxon>Cucumis</taxon>
    </lineage>
</organism>
<dbReference type="AlphaFoldDB" id="A0A0A0KPV6"/>
<dbReference type="EMBL" id="CM002926">
    <property type="protein sequence ID" value="KGN50909.1"/>
    <property type="molecule type" value="Genomic_DNA"/>
</dbReference>